<feature type="compositionally biased region" description="Basic residues" evidence="2">
    <location>
        <begin position="429"/>
        <end position="445"/>
    </location>
</feature>
<evidence type="ECO:0000256" key="1">
    <source>
        <dbReference type="ARBA" id="ARBA00022737"/>
    </source>
</evidence>
<proteinExistence type="predicted"/>
<feature type="signal peptide" evidence="3">
    <location>
        <begin position="1"/>
        <end position="23"/>
    </location>
</feature>
<protein>
    <recommendedName>
        <fullName evidence="6">NHL repeat-containing protein</fullName>
    </recommendedName>
</protein>
<dbReference type="InterPro" id="IPR001258">
    <property type="entry name" value="NHL_repeat"/>
</dbReference>
<keyword evidence="3" id="KW-0732">Signal</keyword>
<evidence type="ECO:0000313" key="5">
    <source>
        <dbReference type="Proteomes" id="UP001345219"/>
    </source>
</evidence>
<dbReference type="PANTHER" id="PTHR13833:SF57">
    <property type="entry name" value="NHL REPEAT PROTEIN"/>
    <property type="match status" value="1"/>
</dbReference>
<dbReference type="EMBL" id="JAXIOK010000024">
    <property type="protein sequence ID" value="KAK4741351.1"/>
    <property type="molecule type" value="Genomic_DNA"/>
</dbReference>
<keyword evidence="5" id="KW-1185">Reference proteome</keyword>
<evidence type="ECO:0000313" key="4">
    <source>
        <dbReference type="EMBL" id="KAK4741351.1"/>
    </source>
</evidence>
<dbReference type="AlphaFoldDB" id="A0AAN7J917"/>
<evidence type="ECO:0000256" key="2">
    <source>
        <dbReference type="SAM" id="MobiDB-lite"/>
    </source>
</evidence>
<dbReference type="Proteomes" id="UP001345219">
    <property type="component" value="Chromosome 19"/>
</dbReference>
<evidence type="ECO:0000256" key="3">
    <source>
        <dbReference type="SAM" id="SignalP"/>
    </source>
</evidence>
<dbReference type="PANTHER" id="PTHR13833">
    <property type="match status" value="1"/>
</dbReference>
<accession>A0AAN7J917</accession>
<comment type="caution">
    <text evidence="4">The sequence shown here is derived from an EMBL/GenBank/DDBJ whole genome shotgun (WGS) entry which is preliminary data.</text>
</comment>
<reference evidence="4 5" key="1">
    <citation type="journal article" date="2023" name="Hortic Res">
        <title>Pangenome of water caltrop reveals structural variations and asymmetric subgenome divergence after allopolyploidization.</title>
        <authorList>
            <person name="Zhang X."/>
            <person name="Chen Y."/>
            <person name="Wang L."/>
            <person name="Yuan Y."/>
            <person name="Fang M."/>
            <person name="Shi L."/>
            <person name="Lu R."/>
            <person name="Comes H.P."/>
            <person name="Ma Y."/>
            <person name="Chen Y."/>
            <person name="Huang G."/>
            <person name="Zhou Y."/>
            <person name="Zheng Z."/>
            <person name="Qiu Y."/>
        </authorList>
    </citation>
    <scope>NUCLEOTIDE SEQUENCE [LARGE SCALE GENOMIC DNA]</scope>
    <source>
        <tissue evidence="4">Roots</tissue>
    </source>
</reference>
<feature type="region of interest" description="Disordered" evidence="2">
    <location>
        <begin position="418"/>
        <end position="447"/>
    </location>
</feature>
<keyword evidence="1" id="KW-0677">Repeat</keyword>
<feature type="chain" id="PRO_5042868541" description="NHL repeat-containing protein" evidence="3">
    <location>
        <begin position="24"/>
        <end position="501"/>
    </location>
</feature>
<sequence length="501" mass="55922">MMDQQRVVVLCLALLTFSGVASSAPLVPSPSKIINGLVSNGVSALLKRLSFLKATTKTAISGRPTLKYESGYTVETVFDGSKLGIEPYSVEVLPSGDLLILDSVNNNLYKISSSLSLYSRPKLIGGSPEGYSGHVDGKLREAKMNNPKGLTVDDKGNIYIADTANMAVRKISDSGVTTIAGGKWGKGGGHVDGPSEDAKFSNDFDVVYVGSSCSLLVIDRGNHAIREIQLHFDDCAYQYGSGFPLGFTVLLGAGFFGYMLALLQHRVSTIVSSQSDREMMKTNDPISPSYQKPLKSVRQPLIPTEEMVKQEEGLFGSIGKLCVSTCAAVKEILGSIFPIFHKKSREILYQQKQFSNSTSWPMQESFVIHDEDEPPRPSIEARYPTPRKSYAFMSKEDEKIQQLRHNQVFYNGWDQSGAIKQQQQQQQRHANHQQQHHHHHRHHSSIPHTYYERNLEKTDEVVLGAIQENRGKLEPIKPVDYGGWVYDHHNIRSRMGYYNHY</sequence>
<dbReference type="Pfam" id="PF01436">
    <property type="entry name" value="NHL"/>
    <property type="match status" value="1"/>
</dbReference>
<dbReference type="InterPro" id="IPR011042">
    <property type="entry name" value="6-blade_b-propeller_TolB-like"/>
</dbReference>
<name>A0AAN7J917_9MYRT</name>
<gene>
    <name evidence="4" type="ORF">SAY87_024939</name>
</gene>
<evidence type="ECO:0008006" key="6">
    <source>
        <dbReference type="Google" id="ProtNLM"/>
    </source>
</evidence>
<dbReference type="Gene3D" id="2.120.10.30">
    <property type="entry name" value="TolB, C-terminal domain"/>
    <property type="match status" value="1"/>
</dbReference>
<dbReference type="SUPFAM" id="SSF101898">
    <property type="entry name" value="NHL repeat"/>
    <property type="match status" value="1"/>
</dbReference>
<organism evidence="4 5">
    <name type="scientific">Trapa incisa</name>
    <dbReference type="NCBI Taxonomy" id="236973"/>
    <lineage>
        <taxon>Eukaryota</taxon>
        <taxon>Viridiplantae</taxon>
        <taxon>Streptophyta</taxon>
        <taxon>Embryophyta</taxon>
        <taxon>Tracheophyta</taxon>
        <taxon>Spermatophyta</taxon>
        <taxon>Magnoliopsida</taxon>
        <taxon>eudicotyledons</taxon>
        <taxon>Gunneridae</taxon>
        <taxon>Pentapetalae</taxon>
        <taxon>rosids</taxon>
        <taxon>malvids</taxon>
        <taxon>Myrtales</taxon>
        <taxon>Lythraceae</taxon>
        <taxon>Trapa</taxon>
    </lineage>
</organism>